<dbReference type="EMBL" id="JBHTAJ010000032">
    <property type="protein sequence ID" value="MFC7181443.1"/>
    <property type="molecule type" value="Genomic_DNA"/>
</dbReference>
<keyword evidence="3" id="KW-1003">Cell membrane</keyword>
<dbReference type="InterPro" id="IPR032818">
    <property type="entry name" value="DedA-like"/>
</dbReference>
<evidence type="ECO:0000256" key="1">
    <source>
        <dbReference type="ARBA" id="ARBA00004651"/>
    </source>
</evidence>
<feature type="region of interest" description="Disordered" evidence="7">
    <location>
        <begin position="234"/>
        <end position="335"/>
    </location>
</feature>
<comment type="similarity">
    <text evidence="2">Belongs to the DedA family.</text>
</comment>
<evidence type="ECO:0000256" key="5">
    <source>
        <dbReference type="ARBA" id="ARBA00022989"/>
    </source>
</evidence>
<proteinExistence type="inferred from homology"/>
<dbReference type="Proteomes" id="UP001596435">
    <property type="component" value="Unassembled WGS sequence"/>
</dbReference>
<protein>
    <submittedName>
        <fullName evidence="10">DedA family protein</fullName>
    </submittedName>
</protein>
<accession>A0ABW2FW24</accession>
<evidence type="ECO:0000256" key="2">
    <source>
        <dbReference type="ARBA" id="ARBA00010792"/>
    </source>
</evidence>
<feature type="transmembrane region" description="Helical" evidence="8">
    <location>
        <begin position="28"/>
        <end position="49"/>
    </location>
</feature>
<evidence type="ECO:0000256" key="3">
    <source>
        <dbReference type="ARBA" id="ARBA00022475"/>
    </source>
</evidence>
<dbReference type="PANTHER" id="PTHR30353">
    <property type="entry name" value="INNER MEMBRANE PROTEIN DEDA-RELATED"/>
    <property type="match status" value="1"/>
</dbReference>
<evidence type="ECO:0000256" key="8">
    <source>
        <dbReference type="SAM" id="Phobius"/>
    </source>
</evidence>
<evidence type="ECO:0000256" key="7">
    <source>
        <dbReference type="SAM" id="MobiDB-lite"/>
    </source>
</evidence>
<feature type="compositionally biased region" description="Low complexity" evidence="7">
    <location>
        <begin position="242"/>
        <end position="258"/>
    </location>
</feature>
<keyword evidence="4 8" id="KW-0812">Transmembrane</keyword>
<keyword evidence="6 8" id="KW-0472">Membrane</keyword>
<keyword evidence="11" id="KW-1185">Reference proteome</keyword>
<keyword evidence="5 8" id="KW-1133">Transmembrane helix</keyword>
<dbReference type="InterPro" id="IPR032816">
    <property type="entry name" value="VTT_dom"/>
</dbReference>
<name>A0ABW2FW24_9ACTN</name>
<evidence type="ECO:0000313" key="10">
    <source>
        <dbReference type="EMBL" id="MFC7181443.1"/>
    </source>
</evidence>
<comment type="caution">
    <text evidence="10">The sequence shown here is derived from an EMBL/GenBank/DDBJ whole genome shotgun (WGS) entry which is preliminary data.</text>
</comment>
<dbReference type="RefSeq" id="WP_380231481.1">
    <property type="nucleotide sequence ID" value="NZ_JBHSVH010000002.1"/>
</dbReference>
<sequence length="335" mass="34597">MSALTGLIGQVPAPAAYAILAAVVLSESVLLVGAFVPTLTLLLACGVLARAGDLNLSLVIAIASGAVVAGDFLGHRTGRLLGSRLRTGSLGRRIPAFAWRRAETLMERHGGQAVFLARFVAVVRTLAPHLAGATGLPYRRIAPYSLLAAPLWAGAEATAGYAAANSLQHVITLSGPALAAAAALTAGAALTTRRIRGRARARAHQPTATHGPVGLHTVIADRIGHKTRSVLRTEGARVASWSTTGSRPSSSSPPGRTSFLTGPGPSTRSPSRHWGNVGEASGWSGPWKQLRSSTWAARKSTPGKRRCTPTGGAPPPGRPALPGLSSRGRGQRFFS</sequence>
<feature type="transmembrane region" description="Helical" evidence="8">
    <location>
        <begin position="170"/>
        <end position="190"/>
    </location>
</feature>
<dbReference type="Pfam" id="PF09335">
    <property type="entry name" value="VTT_dom"/>
    <property type="match status" value="1"/>
</dbReference>
<dbReference type="PANTHER" id="PTHR30353:SF0">
    <property type="entry name" value="TRANSMEMBRANE PROTEIN"/>
    <property type="match status" value="1"/>
</dbReference>
<feature type="domain" description="VTT" evidence="9">
    <location>
        <begin position="36"/>
        <end position="161"/>
    </location>
</feature>
<reference evidence="11" key="1">
    <citation type="journal article" date="2019" name="Int. J. Syst. Evol. Microbiol.">
        <title>The Global Catalogue of Microorganisms (GCM) 10K type strain sequencing project: providing services to taxonomists for standard genome sequencing and annotation.</title>
        <authorList>
            <consortium name="The Broad Institute Genomics Platform"/>
            <consortium name="The Broad Institute Genome Sequencing Center for Infectious Disease"/>
            <person name="Wu L."/>
            <person name="Ma J."/>
        </authorList>
    </citation>
    <scope>NUCLEOTIDE SEQUENCE [LARGE SCALE GENOMIC DNA]</scope>
    <source>
        <strain evidence="11">CGMCC 1.12859</strain>
    </source>
</reference>
<evidence type="ECO:0000313" key="11">
    <source>
        <dbReference type="Proteomes" id="UP001596435"/>
    </source>
</evidence>
<organism evidence="10 11">
    <name type="scientific">Kitasatospora paranensis</name>
    <dbReference type="NCBI Taxonomy" id="258053"/>
    <lineage>
        <taxon>Bacteria</taxon>
        <taxon>Bacillati</taxon>
        <taxon>Actinomycetota</taxon>
        <taxon>Actinomycetes</taxon>
        <taxon>Kitasatosporales</taxon>
        <taxon>Streptomycetaceae</taxon>
        <taxon>Kitasatospora</taxon>
    </lineage>
</organism>
<evidence type="ECO:0000259" key="9">
    <source>
        <dbReference type="Pfam" id="PF09335"/>
    </source>
</evidence>
<comment type="subcellular location">
    <subcellularLocation>
        <location evidence="1">Cell membrane</location>
        <topology evidence="1">Multi-pass membrane protein</topology>
    </subcellularLocation>
</comment>
<evidence type="ECO:0000256" key="6">
    <source>
        <dbReference type="ARBA" id="ARBA00023136"/>
    </source>
</evidence>
<gene>
    <name evidence="10" type="ORF">ACFQMG_17980</name>
</gene>
<feature type="transmembrane region" description="Helical" evidence="8">
    <location>
        <begin position="56"/>
        <end position="74"/>
    </location>
</feature>
<evidence type="ECO:0000256" key="4">
    <source>
        <dbReference type="ARBA" id="ARBA00022692"/>
    </source>
</evidence>